<feature type="compositionally biased region" description="Low complexity" evidence="1">
    <location>
        <begin position="83"/>
        <end position="139"/>
    </location>
</feature>
<sequence length="139" mass="14718">MSSNYSRKAKTPNKKSVPAKHIVTGLSALQKTIALVGGILSIIVATITIMRTLHPEDTNNKDNSADHSSSTIVKIIEKESSKQSDNSQESTDQSSSLPSSSIETDTSTTTTTNNPDSNQSSSSSQETVPSDTTTSTNTQ</sequence>
<feature type="compositionally biased region" description="Basic and acidic residues" evidence="1">
    <location>
        <begin position="55"/>
        <end position="65"/>
    </location>
</feature>
<dbReference type="Pfam" id="PF20193">
    <property type="entry name" value="DUF6556"/>
    <property type="match status" value="1"/>
</dbReference>
<dbReference type="Proteomes" id="UP000217465">
    <property type="component" value="Unassembled WGS sequence"/>
</dbReference>
<dbReference type="RefSeq" id="WP_003106562.1">
    <property type="nucleotide sequence ID" value="NZ_BAWT01000008.1"/>
</dbReference>
<keyword evidence="2" id="KW-0812">Transmembrane</keyword>
<proteinExistence type="predicted"/>
<evidence type="ECO:0000313" key="5">
    <source>
        <dbReference type="Proteomes" id="UP000217465"/>
    </source>
</evidence>
<accession>A0A0E2UFH5</accession>
<dbReference type="EMBL" id="NSGR01000008">
    <property type="protein sequence ID" value="PCH12189.1"/>
    <property type="molecule type" value="Genomic_DNA"/>
</dbReference>
<gene>
    <name evidence="4" type="ORF">A9Y57_00904</name>
    <name evidence="3" type="ORF">P7G31_07445</name>
</gene>
<keyword evidence="2" id="KW-0472">Membrane</keyword>
<evidence type="ECO:0008006" key="6">
    <source>
        <dbReference type="Google" id="ProtNLM"/>
    </source>
</evidence>
<reference evidence="4 5" key="1">
    <citation type="submission" date="2016-06" db="EMBL/GenBank/DDBJ databases">
        <authorList>
            <person name="Haines A.N."/>
            <person name="Council K.R."/>
        </authorList>
    </citation>
    <scope>NUCLEOTIDE SEQUENCE [LARGE SCALE GENOMIC DNA]</scope>
    <source>
        <strain evidence="4 5">SP158-29</strain>
    </source>
</reference>
<comment type="caution">
    <text evidence="4">The sequence shown here is derived from an EMBL/GenBank/DDBJ whole genome shotgun (WGS) entry which is preliminary data.</text>
</comment>
<organism evidence="4 5">
    <name type="scientific">Streptococcus parauberis</name>
    <dbReference type="NCBI Taxonomy" id="1348"/>
    <lineage>
        <taxon>Bacteria</taxon>
        <taxon>Bacillati</taxon>
        <taxon>Bacillota</taxon>
        <taxon>Bacilli</taxon>
        <taxon>Lactobacillales</taxon>
        <taxon>Streptococcaceae</taxon>
        <taxon>Streptococcus</taxon>
    </lineage>
</organism>
<name>A0A0E2UFH5_9STRE</name>
<keyword evidence="2" id="KW-1133">Transmembrane helix</keyword>
<dbReference type="InterPro" id="IPR046686">
    <property type="entry name" value="DUF6556"/>
</dbReference>
<dbReference type="EMBL" id="JARQAG010000010">
    <property type="protein sequence ID" value="MDT2732078.1"/>
    <property type="molecule type" value="Genomic_DNA"/>
</dbReference>
<evidence type="ECO:0000256" key="2">
    <source>
        <dbReference type="SAM" id="Phobius"/>
    </source>
</evidence>
<feature type="transmembrane region" description="Helical" evidence="2">
    <location>
        <begin position="33"/>
        <end position="53"/>
    </location>
</feature>
<evidence type="ECO:0000256" key="1">
    <source>
        <dbReference type="SAM" id="MobiDB-lite"/>
    </source>
</evidence>
<dbReference type="OMA" id="NMSSHYS"/>
<reference evidence="3" key="2">
    <citation type="submission" date="2023-03" db="EMBL/GenBank/DDBJ databases">
        <authorList>
            <person name="Shen W."/>
            <person name="Cai J."/>
        </authorList>
    </citation>
    <scope>NUCLEOTIDE SEQUENCE</scope>
    <source>
        <strain evidence="3">P82-2</strain>
    </source>
</reference>
<feature type="region of interest" description="Disordered" evidence="1">
    <location>
        <begin position="55"/>
        <end position="139"/>
    </location>
</feature>
<dbReference type="Proteomes" id="UP001180515">
    <property type="component" value="Unassembled WGS sequence"/>
</dbReference>
<evidence type="ECO:0000313" key="3">
    <source>
        <dbReference type="EMBL" id="MDT2732078.1"/>
    </source>
</evidence>
<evidence type="ECO:0000313" key="4">
    <source>
        <dbReference type="EMBL" id="PCH12189.1"/>
    </source>
</evidence>
<dbReference type="AlphaFoldDB" id="A0A0E2UFH5"/>
<dbReference type="STRING" id="936154.STP_0551"/>
<protein>
    <recommendedName>
        <fullName evidence="6">Histone acetyltransferase Gcn5</fullName>
    </recommendedName>
</protein>